<reference evidence="2" key="1">
    <citation type="submission" date="2021-06" db="EMBL/GenBank/DDBJ databases">
        <authorList>
            <person name="Hodson N. C."/>
            <person name="Mongue J. A."/>
            <person name="Jaron S. K."/>
        </authorList>
    </citation>
    <scope>NUCLEOTIDE SEQUENCE</scope>
</reference>
<protein>
    <submittedName>
        <fullName evidence="2">Uncharacterized protein</fullName>
    </submittedName>
</protein>
<evidence type="ECO:0000313" key="3">
    <source>
        <dbReference type="Proteomes" id="UP000708208"/>
    </source>
</evidence>
<accession>A0A8J2JWK7</accession>
<sequence length="246" mass="28326">MYDTRGSLIFSSFIYTIVLSNLSQIVWNLPHPLLTNESPVVPVLPFDHPEDSSSENLSGAGSSDENIFYEPSSGRNKETRDVHGRVHEMRLCSIFHAFIDSRNINCRHSISPRPFPPEESPERLFLNYRNTRYDDTLLESNNIVPQHDHHGHGPPLDHFEDPADSRIDNLHLPPQIPLDENGNEDETKIIRSKTMIIVPERSCPPGKRKDNRGYCRTVYRFQPYTNPPPRPGPIRFYYRRTGILQG</sequence>
<evidence type="ECO:0000313" key="2">
    <source>
        <dbReference type="EMBL" id="CAG7723330.1"/>
    </source>
</evidence>
<feature type="compositionally biased region" description="Low complexity" evidence="1">
    <location>
        <begin position="54"/>
        <end position="63"/>
    </location>
</feature>
<proteinExistence type="predicted"/>
<keyword evidence="3" id="KW-1185">Reference proteome</keyword>
<dbReference type="EMBL" id="CAJVCH010097996">
    <property type="protein sequence ID" value="CAG7723330.1"/>
    <property type="molecule type" value="Genomic_DNA"/>
</dbReference>
<dbReference type="AlphaFoldDB" id="A0A8J2JWK7"/>
<gene>
    <name evidence="2" type="ORF">AFUS01_LOCUS12425</name>
</gene>
<feature type="region of interest" description="Disordered" evidence="1">
    <location>
        <begin position="45"/>
        <end position="81"/>
    </location>
</feature>
<dbReference type="Proteomes" id="UP000708208">
    <property type="component" value="Unassembled WGS sequence"/>
</dbReference>
<evidence type="ECO:0000256" key="1">
    <source>
        <dbReference type="SAM" id="MobiDB-lite"/>
    </source>
</evidence>
<organism evidence="2 3">
    <name type="scientific">Allacma fusca</name>
    <dbReference type="NCBI Taxonomy" id="39272"/>
    <lineage>
        <taxon>Eukaryota</taxon>
        <taxon>Metazoa</taxon>
        <taxon>Ecdysozoa</taxon>
        <taxon>Arthropoda</taxon>
        <taxon>Hexapoda</taxon>
        <taxon>Collembola</taxon>
        <taxon>Symphypleona</taxon>
        <taxon>Sminthuridae</taxon>
        <taxon>Allacma</taxon>
    </lineage>
</organism>
<comment type="caution">
    <text evidence="2">The sequence shown here is derived from an EMBL/GenBank/DDBJ whole genome shotgun (WGS) entry which is preliminary data.</text>
</comment>
<name>A0A8J2JWK7_9HEXA</name>